<keyword evidence="3" id="KW-0804">Transcription</keyword>
<dbReference type="EMBL" id="JAVREK010000019">
    <property type="protein sequence ID" value="MDT0303856.1"/>
    <property type="molecule type" value="Genomic_DNA"/>
</dbReference>
<evidence type="ECO:0000313" key="6">
    <source>
        <dbReference type="EMBL" id="MDT0303856.1"/>
    </source>
</evidence>
<dbReference type="SUPFAM" id="SSF48498">
    <property type="entry name" value="Tetracyclin repressor-like, C-terminal domain"/>
    <property type="match status" value="1"/>
</dbReference>
<reference evidence="7" key="1">
    <citation type="submission" date="2023-07" db="EMBL/GenBank/DDBJ databases">
        <title>30 novel species of actinomycetes from the DSMZ collection.</title>
        <authorList>
            <person name="Nouioui I."/>
        </authorList>
    </citation>
    <scope>NUCLEOTIDE SEQUENCE [LARGE SCALE GENOMIC DNA]</scope>
    <source>
        <strain evidence="7">DSM 45055</strain>
    </source>
</reference>
<sequence>MATRKYEQRLRAESAERTRRRILDAVISCLEERPAEAVSIERVAGLARVARPTVYQVFGSRAGLFDALGADLLHRGGFEGMLRDAEHPDARQGLRGAIRGVVGIYVGQRDLLRALSSMARLDAAAVGGAVERMERGRLSGMSELADRLAEQGALRADVSAQRASDLLWLLTSFDGVDLLLTGRSRSAEEVADTLVATAERTLLR</sequence>
<dbReference type="Pfam" id="PF00440">
    <property type="entry name" value="TetR_N"/>
    <property type="match status" value="1"/>
</dbReference>
<dbReference type="Gene3D" id="1.10.10.60">
    <property type="entry name" value="Homeodomain-like"/>
    <property type="match status" value="1"/>
</dbReference>
<keyword evidence="1" id="KW-0805">Transcription regulation</keyword>
<dbReference type="Proteomes" id="UP001183226">
    <property type="component" value="Unassembled WGS sequence"/>
</dbReference>
<feature type="domain" description="HTH tetR-type" evidence="5">
    <location>
        <begin position="16"/>
        <end position="76"/>
    </location>
</feature>
<gene>
    <name evidence="6" type="ORF">RM446_17200</name>
</gene>
<dbReference type="Gene3D" id="1.10.357.10">
    <property type="entry name" value="Tetracycline Repressor, domain 2"/>
    <property type="match status" value="1"/>
</dbReference>
<dbReference type="RefSeq" id="WP_311546351.1">
    <property type="nucleotide sequence ID" value="NZ_JAVREK010000019.1"/>
</dbReference>
<comment type="caution">
    <text evidence="6">The sequence shown here is derived from an EMBL/GenBank/DDBJ whole genome shotgun (WGS) entry which is preliminary data.</text>
</comment>
<evidence type="ECO:0000256" key="3">
    <source>
        <dbReference type="ARBA" id="ARBA00023163"/>
    </source>
</evidence>
<keyword evidence="7" id="KW-1185">Reference proteome</keyword>
<feature type="DNA-binding region" description="H-T-H motif" evidence="4">
    <location>
        <begin position="39"/>
        <end position="58"/>
    </location>
</feature>
<name>A0ABU2KX22_9ACTN</name>
<dbReference type="InterPro" id="IPR050109">
    <property type="entry name" value="HTH-type_TetR-like_transc_reg"/>
</dbReference>
<dbReference type="InterPro" id="IPR009057">
    <property type="entry name" value="Homeodomain-like_sf"/>
</dbReference>
<protein>
    <submittedName>
        <fullName evidence="6">TetR/AcrR family transcriptional regulator</fullName>
    </submittedName>
</protein>
<keyword evidence="2 4" id="KW-0238">DNA-binding</keyword>
<evidence type="ECO:0000256" key="1">
    <source>
        <dbReference type="ARBA" id="ARBA00023015"/>
    </source>
</evidence>
<evidence type="ECO:0000256" key="2">
    <source>
        <dbReference type="ARBA" id="ARBA00023125"/>
    </source>
</evidence>
<dbReference type="SUPFAM" id="SSF46689">
    <property type="entry name" value="Homeodomain-like"/>
    <property type="match status" value="1"/>
</dbReference>
<evidence type="ECO:0000259" key="5">
    <source>
        <dbReference type="PROSITE" id="PS50977"/>
    </source>
</evidence>
<accession>A0ABU2KX22</accession>
<dbReference type="PANTHER" id="PTHR30055">
    <property type="entry name" value="HTH-TYPE TRANSCRIPTIONAL REGULATOR RUTR"/>
    <property type="match status" value="1"/>
</dbReference>
<dbReference type="InterPro" id="IPR001647">
    <property type="entry name" value="HTH_TetR"/>
</dbReference>
<evidence type="ECO:0000256" key="4">
    <source>
        <dbReference type="PROSITE-ProRule" id="PRU00335"/>
    </source>
</evidence>
<dbReference type="InterPro" id="IPR036271">
    <property type="entry name" value="Tet_transcr_reg_TetR-rel_C_sf"/>
</dbReference>
<evidence type="ECO:0000313" key="7">
    <source>
        <dbReference type="Proteomes" id="UP001183226"/>
    </source>
</evidence>
<dbReference type="PROSITE" id="PS50977">
    <property type="entry name" value="HTH_TETR_2"/>
    <property type="match status" value="1"/>
</dbReference>
<organism evidence="6 7">
    <name type="scientific">Streptomonospora wellingtoniae</name>
    <dbReference type="NCBI Taxonomy" id="3075544"/>
    <lineage>
        <taxon>Bacteria</taxon>
        <taxon>Bacillati</taxon>
        <taxon>Actinomycetota</taxon>
        <taxon>Actinomycetes</taxon>
        <taxon>Streptosporangiales</taxon>
        <taxon>Nocardiopsidaceae</taxon>
        <taxon>Streptomonospora</taxon>
    </lineage>
</organism>
<dbReference type="PANTHER" id="PTHR30055:SF234">
    <property type="entry name" value="HTH-TYPE TRANSCRIPTIONAL REGULATOR BETI"/>
    <property type="match status" value="1"/>
</dbReference>
<proteinExistence type="predicted"/>